<dbReference type="AlphaFoldDB" id="A0A015YA94"/>
<dbReference type="Proteomes" id="UP000022272">
    <property type="component" value="Unassembled WGS sequence"/>
</dbReference>
<evidence type="ECO:0000313" key="1">
    <source>
        <dbReference type="EMBL" id="EXZ43410.1"/>
    </source>
</evidence>
<dbReference type="PATRIC" id="fig|1339280.3.peg.3270"/>
<proteinExistence type="predicted"/>
<reference evidence="1 2" key="1">
    <citation type="submission" date="2014-02" db="EMBL/GenBank/DDBJ databases">
        <authorList>
            <person name="Sears C."/>
            <person name="Carroll K."/>
            <person name="Sack B.R."/>
            <person name="Qadri F."/>
            <person name="Myers L.L."/>
            <person name="Chung G.-T."/>
            <person name="Escheverria P."/>
            <person name="Fraser C.M."/>
            <person name="Sadzewicz L."/>
            <person name="Shefchek K.A."/>
            <person name="Tallon L."/>
            <person name="Das S.P."/>
            <person name="Daugherty S."/>
            <person name="Mongodin E.F."/>
        </authorList>
    </citation>
    <scope>NUCLEOTIDE SEQUENCE [LARGE SCALE GENOMIC DNA]</scope>
    <source>
        <strain evidence="1 2">2-F-2 #4</strain>
    </source>
</reference>
<sequence>MKFYQIYKNLEPEGKIISARAIVNRYQGKDETFKTLYIQGA</sequence>
<evidence type="ECO:0000313" key="2">
    <source>
        <dbReference type="Proteomes" id="UP000022272"/>
    </source>
</evidence>
<protein>
    <submittedName>
        <fullName evidence="1">Putative transposase</fullName>
    </submittedName>
</protein>
<accession>A0A015YA94</accession>
<organism evidence="1 2">
    <name type="scientific">Bacteroides fragilis str. 2-F-2 #4</name>
    <dbReference type="NCBI Taxonomy" id="1339280"/>
    <lineage>
        <taxon>Bacteria</taxon>
        <taxon>Pseudomonadati</taxon>
        <taxon>Bacteroidota</taxon>
        <taxon>Bacteroidia</taxon>
        <taxon>Bacteroidales</taxon>
        <taxon>Bacteroidaceae</taxon>
        <taxon>Bacteroides</taxon>
    </lineage>
</organism>
<gene>
    <name evidence="1" type="ORF">M076_3420</name>
</gene>
<name>A0A015YA94_BACFG</name>
<comment type="caution">
    <text evidence="1">The sequence shown here is derived from an EMBL/GenBank/DDBJ whole genome shotgun (WGS) entry which is preliminary data.</text>
</comment>
<dbReference type="EMBL" id="JGDM01000077">
    <property type="protein sequence ID" value="EXZ43410.1"/>
    <property type="molecule type" value="Genomic_DNA"/>
</dbReference>